<dbReference type="WBParaSite" id="TMUE_2000006309.1">
    <property type="protein sequence ID" value="TMUE_2000006309.1"/>
    <property type="gene ID" value="WBGene00299554"/>
</dbReference>
<organism evidence="1 2">
    <name type="scientific">Trichuris muris</name>
    <name type="common">Mouse whipworm</name>
    <dbReference type="NCBI Taxonomy" id="70415"/>
    <lineage>
        <taxon>Eukaryota</taxon>
        <taxon>Metazoa</taxon>
        <taxon>Ecdysozoa</taxon>
        <taxon>Nematoda</taxon>
        <taxon>Enoplea</taxon>
        <taxon>Dorylaimia</taxon>
        <taxon>Trichinellida</taxon>
        <taxon>Trichuridae</taxon>
        <taxon>Trichuris</taxon>
    </lineage>
</organism>
<reference evidence="2" key="1">
    <citation type="submission" date="2019-12" db="UniProtKB">
        <authorList>
            <consortium name="WormBaseParasite"/>
        </authorList>
    </citation>
    <scope>IDENTIFICATION</scope>
</reference>
<dbReference type="Proteomes" id="UP000046395">
    <property type="component" value="Unassembled WGS sequence"/>
</dbReference>
<name>A0A5S6QGI9_TRIMR</name>
<keyword evidence="1" id="KW-1185">Reference proteome</keyword>
<evidence type="ECO:0000313" key="2">
    <source>
        <dbReference type="WBParaSite" id="TMUE_2000006309.1"/>
    </source>
</evidence>
<protein>
    <submittedName>
        <fullName evidence="2">DUF4219 domain-containing protein</fullName>
    </submittedName>
</protein>
<accession>A0A5S6QGI9</accession>
<proteinExistence type="predicted"/>
<dbReference type="AlphaFoldDB" id="A0A5S6QGI9"/>
<evidence type="ECO:0000313" key="1">
    <source>
        <dbReference type="Proteomes" id="UP000046395"/>
    </source>
</evidence>
<sequence>MIMDPERGSAQYSSSVQSTPIEKLNDSNYATWSFQMKLVLMDSDLWTTDKSTRQPFETRLTDERKGNKAHPLDLVHCDLMGPVDVCSFGGARNKGGVLRRF</sequence>